<dbReference type="InterPro" id="IPR019410">
    <property type="entry name" value="Methyltransf_16"/>
</dbReference>
<keyword evidence="3" id="KW-0949">S-adenosyl-L-methionine</keyword>
<comment type="caution">
    <text evidence="6">The sequence shown here is derived from an EMBL/GenBank/DDBJ whole genome shotgun (WGS) entry which is preliminary data.</text>
</comment>
<accession>M5TYI6</accession>
<dbReference type="RefSeq" id="WP_008682580.1">
    <property type="nucleotide sequence ID" value="NZ_ANOH01000285.1"/>
</dbReference>
<evidence type="ECO:0000256" key="3">
    <source>
        <dbReference type="ARBA" id="ARBA00022691"/>
    </source>
</evidence>
<sequence>MNSDPTKNAQSRNEEASAKQPSPDATSTSSQSLAFPWHWEDTLIAGQKRPLAAASDPDGMLLDACRRQDEGEEGVIDPFWATTWRAASGLDRFLDRVDIFGKRVLEVGCGTGHAGIAAILRGAIVTMTDGVADPLHLVRLSLSRLGLKADVRVFRLGEDHLEGEKFPFILGSDVTYLRELWPALLDSAEEHLADGGEMLLSDPKRVIGNEFREWIQKYPQWVYREESVELDDDPEHPIRIMRLTRRE</sequence>
<dbReference type="PANTHER" id="PTHR14614:SF164">
    <property type="entry name" value="HISTONE-ARGININE METHYLTRANSFERASE METTL23"/>
    <property type="match status" value="1"/>
</dbReference>
<evidence type="ECO:0000256" key="1">
    <source>
        <dbReference type="ARBA" id="ARBA00022603"/>
    </source>
</evidence>
<evidence type="ECO:0000313" key="7">
    <source>
        <dbReference type="Proteomes" id="UP000011885"/>
    </source>
</evidence>
<dbReference type="EMBL" id="ANOH01000285">
    <property type="protein sequence ID" value="EMI54272.1"/>
    <property type="molecule type" value="Genomic_DNA"/>
</dbReference>
<reference evidence="6 7" key="1">
    <citation type="journal article" date="2013" name="Mar. Genomics">
        <title>Expression of sulfatases in Rhodopirellula baltica and the diversity of sulfatases in the genus Rhodopirellula.</title>
        <authorList>
            <person name="Wegner C.E."/>
            <person name="Richter-Heitmann T."/>
            <person name="Klindworth A."/>
            <person name="Klockow C."/>
            <person name="Richter M."/>
            <person name="Achstetter T."/>
            <person name="Glockner F.O."/>
            <person name="Harder J."/>
        </authorList>
    </citation>
    <scope>NUCLEOTIDE SEQUENCE [LARGE SCALE GENOMIC DNA]</scope>
    <source>
        <strain evidence="6 7">SM41</strain>
    </source>
</reference>
<dbReference type="GO" id="GO:0032259">
    <property type="term" value="P:methylation"/>
    <property type="evidence" value="ECO:0007669"/>
    <property type="project" value="UniProtKB-KW"/>
</dbReference>
<feature type="region of interest" description="Disordered" evidence="5">
    <location>
        <begin position="1"/>
        <end position="32"/>
    </location>
</feature>
<dbReference type="InterPro" id="IPR029063">
    <property type="entry name" value="SAM-dependent_MTases_sf"/>
</dbReference>
<proteinExistence type="inferred from homology"/>
<protein>
    <submittedName>
        <fullName evidence="6">Methyltransferase</fullName>
    </submittedName>
</protein>
<dbReference type="Proteomes" id="UP000011885">
    <property type="component" value="Unassembled WGS sequence"/>
</dbReference>
<evidence type="ECO:0000256" key="4">
    <source>
        <dbReference type="ARBA" id="ARBA00043988"/>
    </source>
</evidence>
<keyword evidence="1 6" id="KW-0489">Methyltransferase</keyword>
<dbReference type="SUPFAM" id="SSF53335">
    <property type="entry name" value="S-adenosyl-L-methionine-dependent methyltransferases"/>
    <property type="match status" value="1"/>
</dbReference>
<organism evidence="6 7">
    <name type="scientific">Rhodopirellula sallentina SM41</name>
    <dbReference type="NCBI Taxonomy" id="1263870"/>
    <lineage>
        <taxon>Bacteria</taxon>
        <taxon>Pseudomonadati</taxon>
        <taxon>Planctomycetota</taxon>
        <taxon>Planctomycetia</taxon>
        <taxon>Pirellulales</taxon>
        <taxon>Pirellulaceae</taxon>
        <taxon>Rhodopirellula</taxon>
    </lineage>
</organism>
<feature type="compositionally biased region" description="Polar residues" evidence="5">
    <location>
        <begin position="1"/>
        <end position="11"/>
    </location>
</feature>
<dbReference type="CDD" id="cd02440">
    <property type="entry name" value="AdoMet_MTases"/>
    <property type="match status" value="1"/>
</dbReference>
<gene>
    <name evidence="6" type="ORF">RSSM_04263</name>
</gene>
<evidence type="ECO:0000256" key="5">
    <source>
        <dbReference type="SAM" id="MobiDB-lite"/>
    </source>
</evidence>
<dbReference type="Gene3D" id="3.40.50.150">
    <property type="entry name" value="Vaccinia Virus protein VP39"/>
    <property type="match status" value="1"/>
</dbReference>
<keyword evidence="7" id="KW-1185">Reference proteome</keyword>
<dbReference type="Pfam" id="PF13489">
    <property type="entry name" value="Methyltransf_23"/>
    <property type="match status" value="1"/>
</dbReference>
<dbReference type="PANTHER" id="PTHR14614">
    <property type="entry name" value="HEPATOCELLULAR CARCINOMA-ASSOCIATED ANTIGEN"/>
    <property type="match status" value="1"/>
</dbReference>
<evidence type="ECO:0000256" key="2">
    <source>
        <dbReference type="ARBA" id="ARBA00022679"/>
    </source>
</evidence>
<keyword evidence="2 6" id="KW-0808">Transferase</keyword>
<feature type="compositionally biased region" description="Polar residues" evidence="5">
    <location>
        <begin position="19"/>
        <end position="32"/>
    </location>
</feature>
<name>M5TYI6_9BACT</name>
<dbReference type="PATRIC" id="fig|1263870.3.peg.4508"/>
<dbReference type="AlphaFoldDB" id="M5TYI6"/>
<dbReference type="GO" id="GO:0008168">
    <property type="term" value="F:methyltransferase activity"/>
    <property type="evidence" value="ECO:0007669"/>
    <property type="project" value="UniProtKB-KW"/>
</dbReference>
<comment type="similarity">
    <text evidence="4">Belongs to the methyltransferase superfamily. METTL23 family.</text>
</comment>
<evidence type="ECO:0000313" key="6">
    <source>
        <dbReference type="EMBL" id="EMI54272.1"/>
    </source>
</evidence>